<proteinExistence type="predicted"/>
<feature type="compositionally biased region" description="Polar residues" evidence="1">
    <location>
        <begin position="59"/>
        <end position="70"/>
    </location>
</feature>
<evidence type="ECO:0000256" key="1">
    <source>
        <dbReference type="SAM" id="MobiDB-lite"/>
    </source>
</evidence>
<dbReference type="EMBL" id="BK016266">
    <property type="protein sequence ID" value="DAG06118.1"/>
    <property type="molecule type" value="Genomic_DNA"/>
</dbReference>
<reference evidence="2" key="1">
    <citation type="journal article" date="2021" name="Proc. Natl. Acad. Sci. U.S.A.">
        <title>A Catalog of Tens of Thousands of Viruses from Human Metagenomes Reveals Hidden Associations with Chronic Diseases.</title>
        <authorList>
            <person name="Tisza M.J."/>
            <person name="Buck C.B."/>
        </authorList>
    </citation>
    <scope>NUCLEOTIDE SEQUENCE</scope>
    <source>
        <strain evidence="2">CtNxi14</strain>
    </source>
</reference>
<accession>A0A8S5VHF6</accession>
<organism evidence="2">
    <name type="scientific">Siphoviridae sp. ctNxi14</name>
    <dbReference type="NCBI Taxonomy" id="2825475"/>
    <lineage>
        <taxon>Viruses</taxon>
        <taxon>Duplodnaviria</taxon>
        <taxon>Heunggongvirae</taxon>
        <taxon>Uroviricota</taxon>
        <taxon>Caudoviricetes</taxon>
    </lineage>
</organism>
<name>A0A8S5VHF6_9CAUD</name>
<evidence type="ECO:0000313" key="2">
    <source>
        <dbReference type="EMBL" id="DAG06118.1"/>
    </source>
</evidence>
<feature type="compositionally biased region" description="Basic and acidic residues" evidence="1">
    <location>
        <begin position="94"/>
        <end position="103"/>
    </location>
</feature>
<sequence length="147" mass="15633">MSYQKQNFANGEVLTAPQLNHIEDGIVDLESNSSTAFAGKADKTEVQANAKSISDETTRAQTAESALSSKITEETERAKAAEQANADGIAAEASRAKGEEQRLDTAITAETTRAEQAEQALDTRTAALESCGFVVVDGKVCMKYVKS</sequence>
<protein>
    <submittedName>
        <fullName evidence="2">Uncharacterized protein</fullName>
    </submittedName>
</protein>
<feature type="compositionally biased region" description="Basic and acidic residues" evidence="1">
    <location>
        <begin position="71"/>
        <end position="80"/>
    </location>
</feature>
<feature type="region of interest" description="Disordered" evidence="1">
    <location>
        <begin position="38"/>
        <end position="104"/>
    </location>
</feature>